<evidence type="ECO:0000313" key="4">
    <source>
        <dbReference type="Proteomes" id="UP000201728"/>
    </source>
</evidence>
<evidence type="ECO:0000313" key="3">
    <source>
        <dbReference type="EMBL" id="ASQ46677.1"/>
    </source>
</evidence>
<name>A0A222P4C9_9GAMM</name>
<dbReference type="AlphaFoldDB" id="A0A222P4C9"/>
<dbReference type="EMBL" id="CP016397">
    <property type="protein sequence ID" value="ASQ46677.1"/>
    <property type="molecule type" value="Genomic_DNA"/>
</dbReference>
<dbReference type="KEGG" id="lcd:clem_10655"/>
<keyword evidence="4" id="KW-1185">Reference proteome</keyword>
<feature type="compositionally biased region" description="Basic and acidic residues" evidence="1">
    <location>
        <begin position="617"/>
        <end position="635"/>
    </location>
</feature>
<sequence length="876" mass="101806">MSDQARKELLSEIEKLEKTKLKKINKIIKKIEERQYEKALLLACEHCKAGDKLMLRLIKLICHYKDKLNININYTHAGMSALGYAALNANMELFMALELAGADLSNPKECKNSALVFNTTLEKIKKEIRTLYKSEFLSEYEELNHYFADSSKLPKREEVATDSLNANYDLNRIDFIIKSLNFISKYKQVHTRLQQSPRNLKASDYSVMEIEQIAKCRLLLEKMCVTIHNLSYELRRKYSLHFGPSPFTWMTFDQFGGLVKEPPLDQFVIIPIGDLLLSAPDITPYLPAIKSAEHVLCELEDQQEIIEEAIRDFVDRDLPLLTKFFQDVAAEIQRPTPNIIKPISLFSIKAITSYISDLDNLINLLNLVNYTVKFNPRNSAFSNSKVILNPLSGSRERQYECRFNLTTTRGQHAALRLLERIGELITGKNFSQYLCKLDNTIDWRAFIAIRDGIVHQDAGDNMYQIKKLLNDLPLFEKIVGEDFSEFCTRLVNLLMLREQKLGAYRYQVKEFWSRIIQVDAENKPDEDHEQTLTVIQIERRVSEDDEMIFINALREKAAPQSVIEDCQAIFSGIRAIPDKKEVGHLLSHLPSRAENKERYKQLAAIMTNAIKKPSTTAEERIKKREQEQEARERRELERQQQLKGLNHIREFAARLHKSSERQHLLNPKKRVQAAFDALLNIKQFLVEDKYIIANLPYQTIQQWDAYHLTHSSLSLSQRLEANPELNDAIEYNAAQFLQHLDTIREYSAAAKCQRILNSYGELRRFRNYLEHGNPLYDHQAYQPENIFGHPDHRQKLTAPMFIKLIYEVLPEFQKVVEEFTTDCHLNPLVTEAEMEEWTLVCKRTYPANGFFKADTSQSAKKESPLEMNSPHLYRSY</sequence>
<organism evidence="3 4">
    <name type="scientific">Legionella clemsonensis</name>
    <dbReference type="NCBI Taxonomy" id="1867846"/>
    <lineage>
        <taxon>Bacteria</taxon>
        <taxon>Pseudomonadati</taxon>
        <taxon>Pseudomonadota</taxon>
        <taxon>Gammaproteobacteria</taxon>
        <taxon>Legionellales</taxon>
        <taxon>Legionellaceae</taxon>
        <taxon>Legionella</taxon>
    </lineage>
</organism>
<gene>
    <name evidence="3" type="ORF">clem_10655</name>
</gene>
<feature type="domain" description="WH2" evidence="2">
    <location>
        <begin position="5"/>
        <end position="24"/>
    </location>
</feature>
<dbReference type="OrthoDB" id="5635022at2"/>
<dbReference type="GO" id="GO:0003779">
    <property type="term" value="F:actin binding"/>
    <property type="evidence" value="ECO:0007669"/>
    <property type="project" value="InterPro"/>
</dbReference>
<evidence type="ECO:0000259" key="2">
    <source>
        <dbReference type="PROSITE" id="PS51082"/>
    </source>
</evidence>
<accession>A0A222P4C9</accession>
<dbReference type="InterPro" id="IPR003124">
    <property type="entry name" value="WH2_dom"/>
</dbReference>
<reference evidence="4" key="1">
    <citation type="submission" date="2016-07" db="EMBL/GenBank/DDBJ databases">
        <authorList>
            <person name="Florea S."/>
            <person name="Webb J.S."/>
            <person name="Jaromczyk J."/>
            <person name="Schardl C.L."/>
        </authorList>
    </citation>
    <scope>NUCLEOTIDE SEQUENCE [LARGE SCALE GENOMIC DNA]</scope>
    <source>
        <strain evidence="4">CDC-D5610</strain>
    </source>
</reference>
<feature type="region of interest" description="Disordered" evidence="1">
    <location>
        <begin position="614"/>
        <end position="635"/>
    </location>
</feature>
<proteinExistence type="predicted"/>
<dbReference type="PROSITE" id="PS51082">
    <property type="entry name" value="WH2"/>
    <property type="match status" value="1"/>
</dbReference>
<dbReference type="RefSeq" id="WP_094091514.1">
    <property type="nucleotide sequence ID" value="NZ_CP016397.1"/>
</dbReference>
<protein>
    <recommendedName>
        <fullName evidence="2">WH2 domain-containing protein</fullName>
    </recommendedName>
</protein>
<dbReference type="Proteomes" id="UP000201728">
    <property type="component" value="Chromosome"/>
</dbReference>
<evidence type="ECO:0000256" key="1">
    <source>
        <dbReference type="SAM" id="MobiDB-lite"/>
    </source>
</evidence>